<dbReference type="EMBL" id="AP025523">
    <property type="protein sequence ID" value="BDE07509.1"/>
    <property type="molecule type" value="Genomic_DNA"/>
</dbReference>
<accession>A0AAN1XYW6</accession>
<evidence type="ECO:0000313" key="4">
    <source>
        <dbReference type="Proteomes" id="UP001317532"/>
    </source>
</evidence>
<keyword evidence="4" id="KW-1185">Reference proteome</keyword>
<feature type="transmembrane region" description="Helical" evidence="2">
    <location>
        <begin position="347"/>
        <end position="368"/>
    </location>
</feature>
<dbReference type="Gene3D" id="1.10.510.10">
    <property type="entry name" value="Transferase(Phosphotransferase) domain 1"/>
    <property type="match status" value="1"/>
</dbReference>
<protein>
    <recommendedName>
        <fullName evidence="5">Protein kinase domain-containing protein</fullName>
    </recommendedName>
</protein>
<dbReference type="SUPFAM" id="SSF56112">
    <property type="entry name" value="Protein kinase-like (PK-like)"/>
    <property type="match status" value="1"/>
</dbReference>
<dbReference type="InterPro" id="IPR011009">
    <property type="entry name" value="Kinase-like_dom_sf"/>
</dbReference>
<dbReference type="KEGG" id="vab:WPS_27850"/>
<gene>
    <name evidence="3" type="ORF">WPS_27850</name>
</gene>
<evidence type="ECO:0000256" key="1">
    <source>
        <dbReference type="SAM" id="MobiDB-lite"/>
    </source>
</evidence>
<feature type="compositionally biased region" description="Low complexity" evidence="1">
    <location>
        <begin position="301"/>
        <end position="317"/>
    </location>
</feature>
<keyword evidence="2" id="KW-1133">Transmembrane helix</keyword>
<evidence type="ECO:0000313" key="3">
    <source>
        <dbReference type="EMBL" id="BDE07509.1"/>
    </source>
</evidence>
<sequence>MQRDPAWPSAHEYAEAVVRRDAIGNAASRDAAIERKPGGTPKVYAGAFTATFHLIAASGDTALRCYTRERDDVERRYTAIAELLRYARTEALVPARYLDEGISVGGAWWPAVSMEWVGGRALNAEVEARLGDGDALLALAETFREMVRSLEALGIAHGDLQHGNILVSEGGLRLIDYDAMYLPAIADLPQREWGHRNYQHPRRREAAFDGRLDRFSSLVIYIALIALAADRSLWRRFNDGDNLLFRAHDFTSHGDSELFRSLLAYNATSGLAGELLAACRAPVDDVPTLEQAISAASGTMPAARPDSPPRRATSPAAATPPPPPPPLPAEDATVRVAGVQRVGRSTALTAVAVVLIGLLIGVALAAWTRGTPRTSTSRSGRETIATATRSTHAATHAPVATPAATATPLATATPVAKRTVRVNAAPVQGTWQIDEANVQDGRMVWTGTAARSSGGAIVLDVHKASVAGSAATSCERATNLHVPVLAGAAGQTTSFQERNCSGATSTGEVRVDGVAPDGRSFRGSFWQSGVKLGDFIASRQ</sequence>
<dbReference type="Proteomes" id="UP001317532">
    <property type="component" value="Chromosome"/>
</dbReference>
<reference evidence="3 4" key="1">
    <citation type="journal article" date="2022" name="ISME Commun">
        <title>Vulcanimicrobium alpinus gen. nov. sp. nov., the first cultivated representative of the candidate phylum 'Eremiobacterota', is a metabolically versatile aerobic anoxygenic phototroph.</title>
        <authorList>
            <person name="Yabe S."/>
            <person name="Muto K."/>
            <person name="Abe K."/>
            <person name="Yokota A."/>
            <person name="Staudigel H."/>
            <person name="Tebo B.M."/>
        </authorList>
    </citation>
    <scope>NUCLEOTIDE SEQUENCE [LARGE SCALE GENOMIC DNA]</scope>
    <source>
        <strain evidence="3 4">WC8-2</strain>
    </source>
</reference>
<dbReference type="RefSeq" id="WP_317995097.1">
    <property type="nucleotide sequence ID" value="NZ_AP025523.1"/>
</dbReference>
<feature type="compositionally biased region" description="Pro residues" evidence="1">
    <location>
        <begin position="318"/>
        <end position="328"/>
    </location>
</feature>
<evidence type="ECO:0008006" key="5">
    <source>
        <dbReference type="Google" id="ProtNLM"/>
    </source>
</evidence>
<dbReference type="AlphaFoldDB" id="A0AAN1XYW6"/>
<organism evidence="3 4">
    <name type="scientific">Vulcanimicrobium alpinum</name>
    <dbReference type="NCBI Taxonomy" id="3016050"/>
    <lineage>
        <taxon>Bacteria</taxon>
        <taxon>Bacillati</taxon>
        <taxon>Vulcanimicrobiota</taxon>
        <taxon>Vulcanimicrobiia</taxon>
        <taxon>Vulcanimicrobiales</taxon>
        <taxon>Vulcanimicrobiaceae</taxon>
        <taxon>Vulcanimicrobium</taxon>
    </lineage>
</organism>
<evidence type="ECO:0000256" key="2">
    <source>
        <dbReference type="SAM" id="Phobius"/>
    </source>
</evidence>
<proteinExistence type="predicted"/>
<name>A0AAN1XYW6_UNVUL</name>
<keyword evidence="2" id="KW-0812">Transmembrane</keyword>
<feature type="region of interest" description="Disordered" evidence="1">
    <location>
        <begin position="297"/>
        <end position="331"/>
    </location>
</feature>
<keyword evidence="2" id="KW-0472">Membrane</keyword>